<feature type="compositionally biased region" description="Polar residues" evidence="1">
    <location>
        <begin position="43"/>
        <end position="52"/>
    </location>
</feature>
<feature type="domain" description="PsbP C-terminal" evidence="2">
    <location>
        <begin position="125"/>
        <end position="306"/>
    </location>
</feature>
<evidence type="ECO:0000256" key="1">
    <source>
        <dbReference type="SAM" id="MobiDB-lite"/>
    </source>
</evidence>
<evidence type="ECO:0000259" key="2">
    <source>
        <dbReference type="Pfam" id="PF01789"/>
    </source>
</evidence>
<organism evidence="3 4">
    <name type="scientific">Ostreobium quekettii</name>
    <dbReference type="NCBI Taxonomy" id="121088"/>
    <lineage>
        <taxon>Eukaryota</taxon>
        <taxon>Viridiplantae</taxon>
        <taxon>Chlorophyta</taxon>
        <taxon>core chlorophytes</taxon>
        <taxon>Ulvophyceae</taxon>
        <taxon>TCBD clade</taxon>
        <taxon>Bryopsidales</taxon>
        <taxon>Ostreobineae</taxon>
        <taxon>Ostreobiaceae</taxon>
        <taxon>Ostreobium</taxon>
    </lineage>
</organism>
<evidence type="ECO:0000313" key="3">
    <source>
        <dbReference type="EMBL" id="CAD7700742.1"/>
    </source>
</evidence>
<dbReference type="GO" id="GO:0009654">
    <property type="term" value="C:photosystem II oxygen evolving complex"/>
    <property type="evidence" value="ECO:0007669"/>
    <property type="project" value="InterPro"/>
</dbReference>
<comment type="caution">
    <text evidence="3">The sequence shown here is derived from an EMBL/GenBank/DDBJ whole genome shotgun (WGS) entry which is preliminary data.</text>
</comment>
<dbReference type="GO" id="GO:0015979">
    <property type="term" value="P:photosynthesis"/>
    <property type="evidence" value="ECO:0007669"/>
    <property type="project" value="InterPro"/>
</dbReference>
<dbReference type="GO" id="GO:0005509">
    <property type="term" value="F:calcium ion binding"/>
    <property type="evidence" value="ECO:0007669"/>
    <property type="project" value="InterPro"/>
</dbReference>
<dbReference type="Proteomes" id="UP000708148">
    <property type="component" value="Unassembled WGS sequence"/>
</dbReference>
<dbReference type="NCBIfam" id="NF040946">
    <property type="entry name" value="PSII_PsbP"/>
    <property type="match status" value="1"/>
</dbReference>
<name>A0A8S1IZY3_9CHLO</name>
<dbReference type="AlphaFoldDB" id="A0A8S1IZY3"/>
<dbReference type="Gene3D" id="3.40.1000.10">
    <property type="entry name" value="Mog1/PsbP, alpha/beta/alpha sandwich"/>
    <property type="match status" value="1"/>
</dbReference>
<dbReference type="PANTHER" id="PTHR31407">
    <property type="match status" value="1"/>
</dbReference>
<proteinExistence type="predicted"/>
<dbReference type="EMBL" id="CAJHUC010001332">
    <property type="protein sequence ID" value="CAD7700742.1"/>
    <property type="molecule type" value="Genomic_DNA"/>
</dbReference>
<dbReference type="InterPro" id="IPR016123">
    <property type="entry name" value="Mog1/PsbP_a/b/a-sand"/>
</dbReference>
<reference evidence="3" key="1">
    <citation type="submission" date="2020-12" db="EMBL/GenBank/DDBJ databases">
        <authorList>
            <person name="Iha C."/>
        </authorList>
    </citation>
    <scope>NUCLEOTIDE SEQUENCE</scope>
</reference>
<dbReference type="PANTHER" id="PTHR31407:SF16">
    <property type="entry name" value="PSBP DOMAIN-CONTAINING PROTEIN 7, CHLOROPLASTIC"/>
    <property type="match status" value="1"/>
</dbReference>
<dbReference type="OrthoDB" id="414405at2759"/>
<dbReference type="InterPro" id="IPR002683">
    <property type="entry name" value="PsbP_C"/>
</dbReference>
<feature type="region of interest" description="Disordered" evidence="1">
    <location>
        <begin position="38"/>
        <end position="59"/>
    </location>
</feature>
<gene>
    <name evidence="3" type="ORF">OSTQU699_LOCUS6101</name>
</gene>
<evidence type="ECO:0000313" key="4">
    <source>
        <dbReference type="Proteomes" id="UP000708148"/>
    </source>
</evidence>
<dbReference type="GO" id="GO:0019898">
    <property type="term" value="C:extrinsic component of membrane"/>
    <property type="evidence" value="ECO:0007669"/>
    <property type="project" value="InterPro"/>
</dbReference>
<accession>A0A8S1IZY3</accession>
<protein>
    <recommendedName>
        <fullName evidence="2">PsbP C-terminal domain-containing protein</fullName>
    </recommendedName>
</protein>
<keyword evidence="4" id="KW-1185">Reference proteome</keyword>
<dbReference type="Pfam" id="PF01789">
    <property type="entry name" value="PsbP"/>
    <property type="match status" value="1"/>
</dbReference>
<dbReference type="SUPFAM" id="SSF55724">
    <property type="entry name" value="Mog1p/PsbP-like"/>
    <property type="match status" value="1"/>
</dbReference>
<sequence>MALIVSQVPAKRECWQHRSKPKLPRFQIAQGGWRRAASAALPPNTNDDPATTEQKDASPEPLDAVELIRWGGTLPSRRRAIQGSLLAVAIALGGNLGGISSLLLSLDGGALAGALKLDVVVPIRGLMRCVDQKNGFEFQYPASWLADQRLARRDAARIEAENPLDLPSLQARTRTPSTEPVLAFGPPGTTGEENVSAVVAPTGATRFDLADFGTPSQAGKSLLDSVIAPEGSGKLATLIAADSRIDDDQNLYYSLEYTVKTSSWLRHNLSVYAVRNGVLYTLNAQCPEELWQRDEAILRRTAASFKLS</sequence>